<evidence type="ECO:0000256" key="7">
    <source>
        <dbReference type="SAM" id="Phobius"/>
    </source>
</evidence>
<dbReference type="GO" id="GO:0006644">
    <property type="term" value="P:phospholipid metabolic process"/>
    <property type="evidence" value="ECO:0007669"/>
    <property type="project" value="InterPro"/>
</dbReference>
<keyword evidence="5 7" id="KW-0472">Membrane</keyword>
<protein>
    <recommendedName>
        <fullName evidence="8">Phosphatidic acid phosphatase type 2/haloperoxidase domain-containing protein</fullName>
    </recommendedName>
</protein>
<sequence>MAQLPSKLPFSKKRLRARVIISYAIILYFLEKTVYLHDLPDVMFDIIPDLDRIEPYHQHFSLENKSLQYPFAVKERITIQEALLISIASPLVVIILYTLVIDGLFSHHKSSSPDGSGRRKLTGPYRLKDRLWELNCGILGLLLSQGLAFVTTQILKNACGKPRPDLIDRCQPAAGSQDLPVFGLSNSTICQGDPALIKDGFRSWPSGHTSFAGLFYLSLYLSGKMHIMDKRGEVWKAIIVMVPVLAATLIAVSRIMDARHHPFDVITGSLLGVFTAWISYRQYFPSLSEPWKKGRAYPIRTWGTEPRIPPGMSDNDDTVPLRNASGEQMYAQGRQTELSQEFSLHPEPQRNVPGGAPVYRAKRRNLDGYSSSSSEDISEGFEMTASRNRDRLNTATSTASHQPYDTTYYSPGRSASPGNVETGVASRHLAGEV</sequence>
<dbReference type="GO" id="GO:0008195">
    <property type="term" value="F:phosphatidate phosphatase activity"/>
    <property type="evidence" value="ECO:0007669"/>
    <property type="project" value="TreeGrafter"/>
</dbReference>
<name>A0A364L6I8_TALAM</name>
<reference evidence="9 10" key="1">
    <citation type="journal article" date="2017" name="Biotechnol. Biofuels">
        <title>Differential beta-glucosidase expression as a function of carbon source availability in Talaromyces amestolkiae: a genomic and proteomic approach.</title>
        <authorList>
            <person name="de Eugenio L.I."/>
            <person name="Mendez-Liter J.A."/>
            <person name="Nieto-Dominguez M."/>
            <person name="Alonso L."/>
            <person name="Gil-Munoz J."/>
            <person name="Barriuso J."/>
            <person name="Prieto A."/>
            <person name="Martinez M.J."/>
        </authorList>
    </citation>
    <scope>NUCLEOTIDE SEQUENCE [LARGE SCALE GENOMIC DNA]</scope>
    <source>
        <strain evidence="9 10">CIB</strain>
    </source>
</reference>
<feature type="region of interest" description="Disordered" evidence="6">
    <location>
        <begin position="332"/>
        <end position="433"/>
    </location>
</feature>
<evidence type="ECO:0000256" key="1">
    <source>
        <dbReference type="ARBA" id="ARBA00004141"/>
    </source>
</evidence>
<dbReference type="STRING" id="1196081.A0A364L6I8"/>
<feature type="transmembrane region" description="Helical" evidence="7">
    <location>
        <begin position="234"/>
        <end position="256"/>
    </location>
</feature>
<dbReference type="SUPFAM" id="SSF48317">
    <property type="entry name" value="Acid phosphatase/Vanadium-dependent haloperoxidase"/>
    <property type="match status" value="1"/>
</dbReference>
<dbReference type="OrthoDB" id="8907274at2759"/>
<dbReference type="GeneID" id="63796626"/>
<feature type="transmembrane region" description="Helical" evidence="7">
    <location>
        <begin position="83"/>
        <end position="105"/>
    </location>
</feature>
<dbReference type="AlphaFoldDB" id="A0A364L6I8"/>
<keyword evidence="4 7" id="KW-1133">Transmembrane helix</keyword>
<dbReference type="Proteomes" id="UP000249363">
    <property type="component" value="Unassembled WGS sequence"/>
</dbReference>
<evidence type="ECO:0000259" key="8">
    <source>
        <dbReference type="SMART" id="SM00014"/>
    </source>
</evidence>
<evidence type="ECO:0000313" key="10">
    <source>
        <dbReference type="Proteomes" id="UP000249363"/>
    </source>
</evidence>
<proteinExistence type="inferred from homology"/>
<dbReference type="InterPro" id="IPR043216">
    <property type="entry name" value="PAP-like"/>
</dbReference>
<organism evidence="9 10">
    <name type="scientific">Talaromyces amestolkiae</name>
    <dbReference type="NCBI Taxonomy" id="1196081"/>
    <lineage>
        <taxon>Eukaryota</taxon>
        <taxon>Fungi</taxon>
        <taxon>Dikarya</taxon>
        <taxon>Ascomycota</taxon>
        <taxon>Pezizomycotina</taxon>
        <taxon>Eurotiomycetes</taxon>
        <taxon>Eurotiomycetidae</taxon>
        <taxon>Eurotiales</taxon>
        <taxon>Trichocomaceae</taxon>
        <taxon>Talaromyces</taxon>
        <taxon>Talaromyces sect. Talaromyces</taxon>
    </lineage>
</organism>
<dbReference type="Pfam" id="PF01569">
    <property type="entry name" value="PAP2"/>
    <property type="match status" value="1"/>
</dbReference>
<evidence type="ECO:0000256" key="6">
    <source>
        <dbReference type="SAM" id="MobiDB-lite"/>
    </source>
</evidence>
<dbReference type="SMART" id="SM00014">
    <property type="entry name" value="acidPPc"/>
    <property type="match status" value="1"/>
</dbReference>
<evidence type="ECO:0000256" key="4">
    <source>
        <dbReference type="ARBA" id="ARBA00022989"/>
    </source>
</evidence>
<dbReference type="PANTHER" id="PTHR10165:SF158">
    <property type="entry name" value="PAP2 DOMAIN PROTEIN (AFU_ORTHOLOGUE AFUA_4G08970)"/>
    <property type="match status" value="1"/>
</dbReference>
<dbReference type="PANTHER" id="PTHR10165">
    <property type="entry name" value="LIPID PHOSPHATE PHOSPHATASE"/>
    <property type="match status" value="1"/>
</dbReference>
<evidence type="ECO:0000256" key="3">
    <source>
        <dbReference type="ARBA" id="ARBA00022692"/>
    </source>
</evidence>
<dbReference type="RefSeq" id="XP_040735914.1">
    <property type="nucleotide sequence ID" value="XM_040880104.1"/>
</dbReference>
<feature type="domain" description="Phosphatidic acid phosphatase type 2/haloperoxidase" evidence="8">
    <location>
        <begin position="136"/>
        <end position="280"/>
    </location>
</feature>
<feature type="compositionally biased region" description="Polar residues" evidence="6">
    <location>
        <begin position="393"/>
        <end position="409"/>
    </location>
</feature>
<feature type="transmembrane region" description="Helical" evidence="7">
    <location>
        <begin position="20"/>
        <end position="37"/>
    </location>
</feature>
<accession>A0A364L6I8</accession>
<keyword evidence="10" id="KW-1185">Reference proteome</keyword>
<dbReference type="InterPro" id="IPR000326">
    <property type="entry name" value="PAP2/HPO"/>
</dbReference>
<evidence type="ECO:0000256" key="2">
    <source>
        <dbReference type="ARBA" id="ARBA00008816"/>
    </source>
</evidence>
<gene>
    <name evidence="9" type="ORF">BHQ10_007411</name>
</gene>
<keyword evidence="3 7" id="KW-0812">Transmembrane</keyword>
<comment type="caution">
    <text evidence="9">The sequence shown here is derived from an EMBL/GenBank/DDBJ whole genome shotgun (WGS) entry which is preliminary data.</text>
</comment>
<evidence type="ECO:0000256" key="5">
    <source>
        <dbReference type="ARBA" id="ARBA00023136"/>
    </source>
</evidence>
<dbReference type="EMBL" id="MIKG01000015">
    <property type="protein sequence ID" value="RAO71399.1"/>
    <property type="molecule type" value="Genomic_DNA"/>
</dbReference>
<dbReference type="InterPro" id="IPR036938">
    <property type="entry name" value="PAP2/HPO_sf"/>
</dbReference>
<dbReference type="GO" id="GO:0016020">
    <property type="term" value="C:membrane"/>
    <property type="evidence" value="ECO:0007669"/>
    <property type="project" value="UniProtKB-SubCell"/>
</dbReference>
<comment type="subcellular location">
    <subcellularLocation>
        <location evidence="1">Membrane</location>
        <topology evidence="1">Multi-pass membrane protein</topology>
    </subcellularLocation>
</comment>
<comment type="similarity">
    <text evidence="2">Belongs to the PA-phosphatase related phosphoesterase family.</text>
</comment>
<dbReference type="CDD" id="cd03390">
    <property type="entry name" value="PAP2_containing_1_like"/>
    <property type="match status" value="1"/>
</dbReference>
<dbReference type="GO" id="GO:0046839">
    <property type="term" value="P:phospholipid dephosphorylation"/>
    <property type="evidence" value="ECO:0007669"/>
    <property type="project" value="TreeGrafter"/>
</dbReference>
<feature type="compositionally biased region" description="Polar residues" evidence="6">
    <location>
        <begin position="333"/>
        <end position="342"/>
    </location>
</feature>
<evidence type="ECO:0000313" key="9">
    <source>
        <dbReference type="EMBL" id="RAO71399.1"/>
    </source>
</evidence>
<dbReference type="Gene3D" id="1.20.144.10">
    <property type="entry name" value="Phosphatidic acid phosphatase type 2/haloperoxidase"/>
    <property type="match status" value="1"/>
</dbReference>